<organism evidence="1 2">
    <name type="scientific">Steinernema glaseri</name>
    <dbReference type="NCBI Taxonomy" id="37863"/>
    <lineage>
        <taxon>Eukaryota</taxon>
        <taxon>Metazoa</taxon>
        <taxon>Ecdysozoa</taxon>
        <taxon>Nematoda</taxon>
        <taxon>Chromadorea</taxon>
        <taxon>Rhabditida</taxon>
        <taxon>Tylenchina</taxon>
        <taxon>Panagrolaimomorpha</taxon>
        <taxon>Strongyloidoidea</taxon>
        <taxon>Steinernematidae</taxon>
        <taxon>Steinernema</taxon>
    </lineage>
</organism>
<dbReference type="WBParaSite" id="L893_g20496.t1">
    <property type="protein sequence ID" value="L893_g20496.t1"/>
    <property type="gene ID" value="L893_g20496"/>
</dbReference>
<sequence>MVLFGLEERRKQRLLNIQLTPETRAPQRDYVDLSWQGHSRLSTVLEQLATVVSARQKRDPSSPPKRHTCARCSINADWFT</sequence>
<proteinExistence type="predicted"/>
<dbReference type="AlphaFoldDB" id="A0A1I7YWA9"/>
<evidence type="ECO:0000313" key="2">
    <source>
        <dbReference type="WBParaSite" id="L893_g20496.t1"/>
    </source>
</evidence>
<reference evidence="2" key="1">
    <citation type="submission" date="2016-11" db="UniProtKB">
        <authorList>
            <consortium name="WormBaseParasite"/>
        </authorList>
    </citation>
    <scope>IDENTIFICATION</scope>
</reference>
<keyword evidence="1" id="KW-1185">Reference proteome</keyword>
<accession>A0A1I7YWA9</accession>
<name>A0A1I7YWA9_9BILA</name>
<dbReference type="Proteomes" id="UP000095287">
    <property type="component" value="Unplaced"/>
</dbReference>
<protein>
    <submittedName>
        <fullName evidence="2">Histidine kinase</fullName>
    </submittedName>
</protein>
<evidence type="ECO:0000313" key="1">
    <source>
        <dbReference type="Proteomes" id="UP000095287"/>
    </source>
</evidence>